<name>A0A1C7LXS3_GRIFR</name>
<dbReference type="AlphaFoldDB" id="A0A1C7LXS3"/>
<dbReference type="STRING" id="5627.A0A1C7LXS3"/>
<dbReference type="Proteomes" id="UP000092993">
    <property type="component" value="Unassembled WGS sequence"/>
</dbReference>
<dbReference type="EMBL" id="LUGG01000015">
    <property type="protein sequence ID" value="OBZ69462.1"/>
    <property type="molecule type" value="Genomic_DNA"/>
</dbReference>
<gene>
    <name evidence="2" type="primary">TIM50</name>
    <name evidence="2" type="ORF">A0H81_10128</name>
</gene>
<keyword evidence="3" id="KW-1185">Reference proteome</keyword>
<evidence type="ECO:0000313" key="2">
    <source>
        <dbReference type="EMBL" id="OBZ69462.1"/>
    </source>
</evidence>
<dbReference type="OrthoDB" id="287041at2759"/>
<reference evidence="2 3" key="1">
    <citation type="submission" date="2016-03" db="EMBL/GenBank/DDBJ databases">
        <title>Whole genome sequencing of Grifola frondosa 9006-11.</title>
        <authorList>
            <person name="Min B."/>
            <person name="Park H."/>
            <person name="Kim J.-G."/>
            <person name="Cho H."/>
            <person name="Oh Y.-L."/>
            <person name="Kong W.-S."/>
            <person name="Choi I.-G."/>
        </authorList>
    </citation>
    <scope>NUCLEOTIDE SEQUENCE [LARGE SCALE GENOMIC DNA]</scope>
    <source>
        <strain evidence="2 3">9006-11</strain>
    </source>
</reference>
<accession>A0A1C7LXS3</accession>
<evidence type="ECO:0000313" key="3">
    <source>
        <dbReference type="Proteomes" id="UP000092993"/>
    </source>
</evidence>
<protein>
    <submittedName>
        <fullName evidence="2">Mitochondrial import inner membrane translocase subunit TIM50</fullName>
    </submittedName>
</protein>
<proteinExistence type="predicted"/>
<organism evidence="2 3">
    <name type="scientific">Grifola frondosa</name>
    <name type="common">Maitake</name>
    <name type="synonym">Polyporus frondosus</name>
    <dbReference type="NCBI Taxonomy" id="5627"/>
    <lineage>
        <taxon>Eukaryota</taxon>
        <taxon>Fungi</taxon>
        <taxon>Dikarya</taxon>
        <taxon>Basidiomycota</taxon>
        <taxon>Agaricomycotina</taxon>
        <taxon>Agaricomycetes</taxon>
        <taxon>Polyporales</taxon>
        <taxon>Grifolaceae</taxon>
        <taxon>Grifola</taxon>
    </lineage>
</organism>
<feature type="region of interest" description="Disordered" evidence="1">
    <location>
        <begin position="132"/>
        <end position="166"/>
    </location>
</feature>
<evidence type="ECO:0000256" key="1">
    <source>
        <dbReference type="SAM" id="MobiDB-lite"/>
    </source>
</evidence>
<feature type="compositionally biased region" description="Low complexity" evidence="1">
    <location>
        <begin position="145"/>
        <end position="166"/>
    </location>
</feature>
<comment type="caution">
    <text evidence="2">The sequence shown here is derived from an EMBL/GenBank/DDBJ whole genome shotgun (WGS) entry which is preliminary data.</text>
</comment>
<sequence>MIPFLESIAMYKTPDVRPILTAYQGKNVPIEYAKKEAEAKRKFIEEWEHSRKGLSRGGFTLSGLFGGSAQQTASPVPLTYIEQKRLEAQQQYLEEQAYLNANKENFDKMIKAEQDAMAREMPSTFWGAAQAMLTGVPPPPKEGAEAPPAAETSTSGSSGSSASPAT</sequence>